<evidence type="ECO:0000313" key="1">
    <source>
        <dbReference type="EMBL" id="KAG9227680.1"/>
    </source>
</evidence>
<keyword evidence="2" id="KW-1185">Reference proteome</keyword>
<evidence type="ECO:0000313" key="2">
    <source>
        <dbReference type="Proteomes" id="UP000824881"/>
    </source>
</evidence>
<accession>A0ACB7JBN2</accession>
<reference evidence="1 2" key="1">
    <citation type="journal article" date="2021" name="Appl. Environ. Microbiol.">
        <title>Genetic linkage and physical mapping for an oyster mushroom Pleurotus cornucopiae and QTL analysis for the trait cap color.</title>
        <authorList>
            <person name="Zhang Y."/>
            <person name="Gao W."/>
            <person name="Sonnenberg A."/>
            <person name="Chen Q."/>
            <person name="Zhang J."/>
            <person name="Huang C."/>
        </authorList>
    </citation>
    <scope>NUCLEOTIDE SEQUENCE [LARGE SCALE GENOMIC DNA]</scope>
    <source>
        <strain evidence="1">CCMSSC00406</strain>
    </source>
</reference>
<sequence>MCLWREGPKLPLCFTAWSLQVTADRGIGEAPRTGNAGRCSVYVWPHERIVETRCLPPVAASFFSTPATVIASDLRKLDVQCSAIELAALTAAGPEGLEELRITLQFQACESTDALVRARPTTSVGVLPSLHQLSLHINLTADLLSNPAALCYEPGPYIWGDFTSQVAMDERALSGLDELKIFYPVDLDVDAWNSRSKATLNRLYLHRRFFSLPEVKHLALASPRLYINLTALYLEVHVLCPAIFDILFCNVSILQSLSLVYQVVGGIYISSRGEEHGHSPHAVDVDSGESLMRCENQRPRPKTARLSDPRMPPCATQSSSNSSSATTISSSSSVRPNITSALSRIPARLAKMAIMSPRSANYERLEGGMGPGRRTGLARFAWKKFAVAAVVLIGLVYFFGPREPKDLMKWHNEKEKEPAEHNAIAFPEDDEQLDSPAPLATIEPPPTQTHNDHTTTRPTSFESDPDPSKTVYCTTPHDPSAHLVQYALMIDAGSTGSRIHVYKFNNCGPSATYEYETFKMTQPGLSAYSGKPEEAAQSLDVLMEEAMRVVPEDLRKCTPVAVKATAGLRLLGTTESGAILDAVRDRLHMKYPFVLAEKDGVVVMDGKDEGVYAWITANYLLDTIRADTPTDTPTYAVLDLGGASTQIVFEPKFSQPDSSLVEGEHKYDLTFGGKTHVLYQHSYLGYGLMRARKHVHQLVDFMASLRAAGDPSKPVGNPCLAKGTERVVSVADKVSGETREVTMVGEDIGSFEACNRIVELVMAKDAICEVKPCSFDGVYQPSLMDSFPAGKVLLLSYFYDRLHPLLPKDAASPITVSTLSSLATDVCKGRAAWEARWGNDKEVMDELEGRPEWCLDMTFMHALLRLGYEFGAEREVRIGKQVEGTELGWCLGATIAMVGGTLTCRM</sequence>
<comment type="caution">
    <text evidence="1">The sequence shown here is derived from an EMBL/GenBank/DDBJ whole genome shotgun (WGS) entry which is preliminary data.</text>
</comment>
<organism evidence="1 2">
    <name type="scientific">Pleurotus cornucopiae</name>
    <name type="common">Cornucopia mushroom</name>
    <dbReference type="NCBI Taxonomy" id="5321"/>
    <lineage>
        <taxon>Eukaryota</taxon>
        <taxon>Fungi</taxon>
        <taxon>Dikarya</taxon>
        <taxon>Basidiomycota</taxon>
        <taxon>Agaricomycotina</taxon>
        <taxon>Agaricomycetes</taxon>
        <taxon>Agaricomycetidae</taxon>
        <taxon>Agaricales</taxon>
        <taxon>Pleurotineae</taxon>
        <taxon>Pleurotaceae</taxon>
        <taxon>Pleurotus</taxon>
    </lineage>
</organism>
<protein>
    <submittedName>
        <fullName evidence="1">Uncharacterized protein</fullName>
    </submittedName>
</protein>
<proteinExistence type="predicted"/>
<name>A0ACB7JBN2_PLECO</name>
<dbReference type="EMBL" id="WQMT02000001">
    <property type="protein sequence ID" value="KAG9227680.1"/>
    <property type="molecule type" value="Genomic_DNA"/>
</dbReference>
<dbReference type="Proteomes" id="UP000824881">
    <property type="component" value="Unassembled WGS sequence"/>
</dbReference>
<gene>
    <name evidence="1" type="ORF">CCMSSC00406_0000674</name>
</gene>